<gene>
    <name evidence="1" type="ORF">SAMN06297397_0358</name>
</gene>
<keyword evidence="2" id="KW-1185">Reference proteome</keyword>
<comment type="caution">
    <text evidence="1">The sequence shown here is derived from an EMBL/GenBank/DDBJ whole genome shotgun (WGS) entry which is preliminary data.</text>
</comment>
<protein>
    <submittedName>
        <fullName evidence="1">Dihydrofolate synthase / folylpolyglutamate synthase</fullName>
    </submittedName>
</protein>
<dbReference type="Proteomes" id="UP000192328">
    <property type="component" value="Unassembled WGS sequence"/>
</dbReference>
<evidence type="ECO:0000313" key="1">
    <source>
        <dbReference type="EMBL" id="SMC36926.1"/>
    </source>
</evidence>
<evidence type="ECO:0000313" key="2">
    <source>
        <dbReference type="Proteomes" id="UP000192328"/>
    </source>
</evidence>
<dbReference type="EMBL" id="FWXZ01000001">
    <property type="protein sequence ID" value="SMC36926.1"/>
    <property type="molecule type" value="Genomic_DNA"/>
</dbReference>
<proteinExistence type="predicted"/>
<sequence>MRTAEEVVNEIHSALGDGDKQGLRNTAALLEALQAWPVCPVIHVAGTNGKGSVCAMLSSVLTAAGYKVGLYTSPFLQTYRERIRINGIPISDVQLEQYGNRTLDAAEKLKQDWNYHCTPFELGTALAFHTFRRERADIIVSETGMGGRLDPTNAVPEPAVCAITAIGMDHMQYLGNTLREIAGEKAGIIKPGVPVVCYPPEETEVRNVLKQKARQSEAPLIIPEKGQIRIREINARYTIADFRTARRQYDGLKISLPGEHQTLNALVALCILDELEKQGIRIPEEAVASGLGNTFWPGRLEWCGNILMDGAHNAQGIAAFRRYVDEQLEGRKKVLLTGVLKEKLSEEMLSGLASVSDTAVTVTPDSPRAMEAEELAGLLRGKGMDARTAKNLEEGLEKARDLAGKDGLVLATGSLYFIGAMRSALGLKP</sequence>
<reference evidence="1" key="1">
    <citation type="submission" date="2017-04" db="EMBL/GenBank/DDBJ databases">
        <authorList>
            <person name="Varghese N."/>
            <person name="Submissions S."/>
        </authorList>
    </citation>
    <scope>NUCLEOTIDE SEQUENCE</scope>
    <source>
        <strain evidence="1">WTE2008</strain>
    </source>
</reference>
<accession>A0AC61PHV9</accession>
<organism evidence="1 2">
    <name type="scientific">Aristaeella lactis</name>
    <dbReference type="NCBI Taxonomy" id="3046383"/>
    <lineage>
        <taxon>Bacteria</taxon>
        <taxon>Bacillati</taxon>
        <taxon>Bacillota</taxon>
        <taxon>Clostridia</taxon>
        <taxon>Eubacteriales</taxon>
        <taxon>Aristaeellaceae</taxon>
        <taxon>Aristaeella</taxon>
    </lineage>
</organism>
<name>A0AC61PHV9_9FIRM</name>